<feature type="domain" description="B-block binding subunit of TFIIIC" evidence="7">
    <location>
        <begin position="165"/>
        <end position="239"/>
    </location>
</feature>
<evidence type="ECO:0000259" key="7">
    <source>
        <dbReference type="Pfam" id="PF04182"/>
    </source>
</evidence>
<evidence type="ECO:0000256" key="5">
    <source>
        <dbReference type="ARBA" id="ARBA00023242"/>
    </source>
</evidence>
<dbReference type="GO" id="GO:0006384">
    <property type="term" value="P:transcription initiation at RNA polymerase III promoter"/>
    <property type="evidence" value="ECO:0007669"/>
    <property type="project" value="InterPro"/>
</dbReference>
<keyword evidence="3" id="KW-0238">DNA-binding</keyword>
<dbReference type="GO" id="GO:0005634">
    <property type="term" value="C:nucleus"/>
    <property type="evidence" value="ECO:0007669"/>
    <property type="project" value="UniProtKB-SubCell"/>
</dbReference>
<keyword evidence="10" id="KW-1185">Reference proteome</keyword>
<dbReference type="InterPro" id="IPR056467">
    <property type="entry name" value="eWH_GTF3C1"/>
</dbReference>
<dbReference type="OrthoDB" id="68020at2759"/>
<feature type="compositionally biased region" description="Acidic residues" evidence="6">
    <location>
        <begin position="1874"/>
        <end position="1884"/>
    </location>
</feature>
<evidence type="ECO:0008006" key="11">
    <source>
        <dbReference type="Google" id="ProtNLM"/>
    </source>
</evidence>
<reference evidence="9" key="1">
    <citation type="submission" date="2022-01" db="EMBL/GenBank/DDBJ databases">
        <authorList>
            <person name="King R."/>
        </authorList>
    </citation>
    <scope>NUCLEOTIDE SEQUENCE</scope>
</reference>
<accession>A0A9N9WTI2</accession>
<dbReference type="GO" id="GO:0003677">
    <property type="term" value="F:DNA binding"/>
    <property type="evidence" value="ECO:0007669"/>
    <property type="project" value="UniProtKB-KW"/>
</dbReference>
<dbReference type="InterPro" id="IPR044210">
    <property type="entry name" value="Tfc3-like"/>
</dbReference>
<evidence type="ECO:0000256" key="2">
    <source>
        <dbReference type="ARBA" id="ARBA00022553"/>
    </source>
</evidence>
<name>A0A9N9WTI2_9DIPT</name>
<proteinExistence type="predicted"/>
<evidence type="ECO:0000256" key="6">
    <source>
        <dbReference type="SAM" id="MobiDB-lite"/>
    </source>
</evidence>
<evidence type="ECO:0000313" key="10">
    <source>
        <dbReference type="Proteomes" id="UP001153620"/>
    </source>
</evidence>
<keyword evidence="5" id="KW-0539">Nucleus</keyword>
<feature type="compositionally biased region" description="Basic and acidic residues" evidence="6">
    <location>
        <begin position="1034"/>
        <end position="1045"/>
    </location>
</feature>
<feature type="region of interest" description="Disordered" evidence="6">
    <location>
        <begin position="1852"/>
        <end position="1899"/>
    </location>
</feature>
<evidence type="ECO:0000256" key="4">
    <source>
        <dbReference type="ARBA" id="ARBA00023163"/>
    </source>
</evidence>
<sequence>MVHVPLAINEEIALEGLDGITLESFWFRMSERMQWPLPFNDRFKAELWKIILKRDYFEFYEIEAPRKCVGRLNRIQYQSHDEQATKEVHEFYHIYSYAPVDDLEVRGSCSEFKTRKKLNRDELKNLSFLEVVKLFGEKLVVVASQKLRNSVLIPSNIGRECDINNHVYCILERIGRSRYFGETTSGPYSLNDYVKDSKLLHYFRMCLLKNNLVFRQQIFQRMNSKSQITQLFHIPKYYVVVRTSDLLQVEKLVTFLFTKPNNIAPHEEVRNHLNLKSQKILVQLMRAKSEIFEYKKFPYRTLYPNATKKEYASKNGIEKTILAIRLIDPNLNIFQLYENEEKDTSIDEEKEGFLDVSRQKLKIPLVYQVIQKITESGCRGISQSELGKYFGLSKLNSRAVLRKVLRTEITTYMRDEGRQRITMFISKKFAGEKSQVFVNQVAKLFKKAEENITQSSTIQMLPYECLEATQDETILTPIPSTESSPTKVSIPMNFLKQEASSSIIQFVQHPENESYQQILDMEGRDDINKVILMPNDDYSFVDNVESVQVSLKFLNNIPGLQKQSTGLQEELARNRVSEKVLFRMNVILDAIRDKAVMDPVNLLMELRKAEVNFTENICRKSLLSLCSRLAADNFIKVIEMELTSATKTVKLLFFGEPTITFDMRCWHSIIEEQKIQHFVAMTKPIKEQDDVIQIPSNNSFLSKTSVGYDELSAQSPIHEHFPKFMKYRLFHEFLFYLIYDYPVEVEKIHVKKAVEIWRRENQRLTDYDEIAEKISICYSTDINWKMFIPPLNPQFGYENGWGFLRDIIHRIPLILYVKFTRYGNAVPEITDYLSHPIKSNYLLHFLPPKIFSKLTQGRKFIQVIVEICKRLCWMGILQFGPMRTKEIDQSFIYLNRNAMLLDTRSSEPGYMEVSEKEYPKLCFTFNSSEDVSNYWSSMFEICINTRINQKSLAFGQTIILEQLHTKPDLLKTLKPQTAISAIRNDNGEIPGDRKGAGGLDKGFMSHLKQSWSRSIDRKKRPISALTIERKPKAVKKEKAEKVKSESKKKKSAKVKAAETQIQRSKAILQSNFKGVSSKSKIIRKVKPKKQTVKELKKKSELYDDIDKEALKLMKTLRVVWSDVEDKTLSLAKVAMKFAFPNDNQCAHYVNFGLIRDILHWRTEKALNKTSRACQRRMMYLMKNNKAFREQTFLYLEELRANREFSNKYSNFAERLKKLYNQEQIYLVVKVHLVEMIHRMHQIFLKQYLSNPLDITCRMYEIILDIPSDYEELNMKYKIVNPNANLDDSKFHEPTNVNEIEISILASLIHGAVCSTNDKISSTFFLHETYSKFSDDNLGAAVNLLRRLTIISLNKNHRSKKLIMPRTISPFHLSNRYASQLMSIHVPVELYDEYLLAVRDISAENNLYQMKSINCGWIYMIAEFLNKNLISMKTERSDKSTVMLDTPFRKKTNFEKISDNYLMMKNKKEQTDEKEKKIKTVRFHADNNSDEKFIYHDDPIEIFCKLDTMYLHIFCILQAIEHNENVKIDDWTFTENDKCSLKNCVIRSGNNFSIEVQKIACHGYQIIKYILNNSDEGPSKYDESLITKFNLVKFFDSVIKKYQEENLENSKKIFGKVESNFDIRQKISTIYLLDCIQRIATELEDEDGAWLSEYKKISHHKTDDEVFYDDEDIDQSKIVPKATSQMNVNKSADSFVVNLSSLHISLNISKDTKTIIDGDPYNQNLVPFDEDFRSKLIEEIKMKHVWMPEDIQKRSLQDDLDTMIISKENRTQMELIHNFLKSKNQIGANMYEIIDLINSDDKEQLHKNMETLIKLKYILRTGVNEIRFVHKDYALFWLIDTFYLTAKDSDEVLEPPAKKPRSSDRQSTQEGPNTDNEETPMEVDESIATKPKEQTEETEKNLKRNPFFLLPCPWIRVGSLNRTLNRRCIDKWLGSILNYLSVNPGIILSDLCSKFNVITPVHIRNLCEMLEMIGCIKLMAFPELDVNIFSDYDTHDDEARPATFLDAFDRTYIEVNPDAFLRLTYFIGKKRYKLPFI</sequence>
<dbReference type="PANTHER" id="PTHR15180:SF1">
    <property type="entry name" value="GENERAL TRANSCRIPTION FACTOR 3C POLYPEPTIDE 1"/>
    <property type="match status" value="1"/>
</dbReference>
<dbReference type="PANTHER" id="PTHR15180">
    <property type="entry name" value="GENERAL TRANSCRIPTION FACTOR 3C POLYPEPTIDE 1"/>
    <property type="match status" value="1"/>
</dbReference>
<dbReference type="GO" id="GO:0000127">
    <property type="term" value="C:transcription factor TFIIIC complex"/>
    <property type="evidence" value="ECO:0007669"/>
    <property type="project" value="InterPro"/>
</dbReference>
<gene>
    <name evidence="9" type="ORF">CHIRRI_LOCUS6435</name>
</gene>
<dbReference type="Proteomes" id="UP001153620">
    <property type="component" value="Chromosome 2"/>
</dbReference>
<dbReference type="Pfam" id="PF24101">
    <property type="entry name" value="WHD_GTF3C1"/>
    <property type="match status" value="1"/>
</dbReference>
<protein>
    <recommendedName>
        <fullName evidence="11">B-block binding subunit of TFIIIC domain-containing protein</fullName>
    </recommendedName>
</protein>
<feature type="compositionally biased region" description="Polar residues" evidence="6">
    <location>
        <begin position="1864"/>
        <end position="1873"/>
    </location>
</feature>
<reference evidence="9" key="2">
    <citation type="submission" date="2022-10" db="EMBL/GenBank/DDBJ databases">
        <authorList>
            <consortium name="ENA_rothamsted_submissions"/>
            <consortium name="culmorum"/>
            <person name="King R."/>
        </authorList>
    </citation>
    <scope>NUCLEOTIDE SEQUENCE</scope>
</reference>
<comment type="subcellular location">
    <subcellularLocation>
        <location evidence="1">Nucleus</location>
    </subcellularLocation>
</comment>
<feature type="domain" description="GTF3C1 extended winged-helix" evidence="8">
    <location>
        <begin position="577"/>
        <end position="674"/>
    </location>
</feature>
<dbReference type="GO" id="GO:0042791">
    <property type="term" value="P:5S class rRNA transcription by RNA polymerase III"/>
    <property type="evidence" value="ECO:0007669"/>
    <property type="project" value="TreeGrafter"/>
</dbReference>
<evidence type="ECO:0000256" key="3">
    <source>
        <dbReference type="ARBA" id="ARBA00023125"/>
    </source>
</evidence>
<organism evidence="9 10">
    <name type="scientific">Chironomus riparius</name>
    <dbReference type="NCBI Taxonomy" id="315576"/>
    <lineage>
        <taxon>Eukaryota</taxon>
        <taxon>Metazoa</taxon>
        <taxon>Ecdysozoa</taxon>
        <taxon>Arthropoda</taxon>
        <taxon>Hexapoda</taxon>
        <taxon>Insecta</taxon>
        <taxon>Pterygota</taxon>
        <taxon>Neoptera</taxon>
        <taxon>Endopterygota</taxon>
        <taxon>Diptera</taxon>
        <taxon>Nematocera</taxon>
        <taxon>Chironomoidea</taxon>
        <taxon>Chironomidae</taxon>
        <taxon>Chironominae</taxon>
        <taxon>Chironomus</taxon>
    </lineage>
</organism>
<evidence type="ECO:0000256" key="1">
    <source>
        <dbReference type="ARBA" id="ARBA00004123"/>
    </source>
</evidence>
<evidence type="ECO:0000259" key="8">
    <source>
        <dbReference type="Pfam" id="PF24101"/>
    </source>
</evidence>
<dbReference type="InterPro" id="IPR007309">
    <property type="entry name" value="TFIIIC_Bblock-bd"/>
</dbReference>
<feature type="compositionally biased region" description="Basic and acidic residues" evidence="6">
    <location>
        <begin position="1889"/>
        <end position="1899"/>
    </location>
</feature>
<dbReference type="EMBL" id="OU895878">
    <property type="protein sequence ID" value="CAG9803537.1"/>
    <property type="molecule type" value="Genomic_DNA"/>
</dbReference>
<keyword evidence="2" id="KW-0597">Phosphoprotein</keyword>
<evidence type="ECO:0000313" key="9">
    <source>
        <dbReference type="EMBL" id="CAG9803537.1"/>
    </source>
</evidence>
<dbReference type="Pfam" id="PF04182">
    <property type="entry name" value="B-block_TFIIIC"/>
    <property type="match status" value="1"/>
</dbReference>
<keyword evidence="4" id="KW-0804">Transcription</keyword>
<feature type="region of interest" description="Disordered" evidence="6">
    <location>
        <begin position="1034"/>
        <end position="1056"/>
    </location>
</feature>